<name>A0A8D9PGZ4_9VIRU</name>
<reference evidence="1" key="1">
    <citation type="journal article" date="2021" name="Proc. Natl. Acad. Sci. U.S.A.">
        <title>A Catalog of Tens of Thousands of Viruses from Human Metagenomes Reveals Hidden Associations with Chronic Diseases.</title>
        <authorList>
            <person name="Tisza M.J."/>
            <person name="Buck C.B."/>
        </authorList>
    </citation>
    <scope>NUCLEOTIDE SEQUENCE</scope>
    <source>
        <strain evidence="1">CtPNe1</strain>
    </source>
</reference>
<accession>A0A8D9PGZ4</accession>
<organism evidence="1">
    <name type="scientific">Bacteriophage sp</name>
    <dbReference type="NCBI Taxonomy" id="38018"/>
    <lineage>
        <taxon>Viruses</taxon>
    </lineage>
</organism>
<sequence length="35" mass="4414">MFPTVIRQKISKKITPLRRLLNFYDYFLDYLFIFL</sequence>
<proteinExistence type="predicted"/>
<dbReference type="EMBL" id="BK029947">
    <property type="protein sequence ID" value="DAD56962.1"/>
    <property type="molecule type" value="Genomic_DNA"/>
</dbReference>
<evidence type="ECO:0000313" key="1">
    <source>
        <dbReference type="EMBL" id="DAD56962.1"/>
    </source>
</evidence>
<protein>
    <submittedName>
        <fullName evidence="1">Uncharacterized protein</fullName>
    </submittedName>
</protein>